<accession>A0A3N2BL29</accession>
<reference evidence="2 3" key="1">
    <citation type="submission" date="2018-11" db="EMBL/GenBank/DDBJ databases">
        <title>Sequencing the genomes of 1000 actinobacteria strains.</title>
        <authorList>
            <person name="Klenk H.-P."/>
        </authorList>
    </citation>
    <scope>NUCLEOTIDE SEQUENCE [LARGE SCALE GENOMIC DNA]</scope>
    <source>
        <strain evidence="2 3">DSM 14012</strain>
    </source>
</reference>
<proteinExistence type="predicted"/>
<organism evidence="2 3">
    <name type="scientific">Plantibacter flavus</name>
    <dbReference type="NCBI Taxonomy" id="150123"/>
    <lineage>
        <taxon>Bacteria</taxon>
        <taxon>Bacillati</taxon>
        <taxon>Actinomycetota</taxon>
        <taxon>Actinomycetes</taxon>
        <taxon>Micrococcales</taxon>
        <taxon>Microbacteriaceae</taxon>
        <taxon>Plantibacter</taxon>
    </lineage>
</organism>
<name>A0A3N2BL29_9MICO</name>
<evidence type="ECO:0000313" key="2">
    <source>
        <dbReference type="EMBL" id="ROR75981.1"/>
    </source>
</evidence>
<comment type="caution">
    <text evidence="2">The sequence shown here is derived from an EMBL/GenBank/DDBJ whole genome shotgun (WGS) entry which is preliminary data.</text>
</comment>
<feature type="region of interest" description="Disordered" evidence="1">
    <location>
        <begin position="1"/>
        <end position="44"/>
    </location>
</feature>
<sequence>MFGFVTNEDRERWNKMKAASDEQMEGARNGLTAKGLASQSAAPMIGMAERSINAQMTGEANAQRRAERDGRKERVELTETRTRFFENDAPASSPDREMGY</sequence>
<feature type="compositionally biased region" description="Basic and acidic residues" evidence="1">
    <location>
        <begin position="62"/>
        <end position="86"/>
    </location>
</feature>
<evidence type="ECO:0000313" key="3">
    <source>
        <dbReference type="Proteomes" id="UP000266915"/>
    </source>
</evidence>
<feature type="compositionally biased region" description="Basic and acidic residues" evidence="1">
    <location>
        <begin position="7"/>
        <end position="20"/>
    </location>
</feature>
<dbReference type="EMBL" id="RKHL01000002">
    <property type="protein sequence ID" value="ROR75981.1"/>
    <property type="molecule type" value="Genomic_DNA"/>
</dbReference>
<evidence type="ECO:0000256" key="1">
    <source>
        <dbReference type="SAM" id="MobiDB-lite"/>
    </source>
</evidence>
<feature type="region of interest" description="Disordered" evidence="1">
    <location>
        <begin position="56"/>
        <end position="100"/>
    </location>
</feature>
<gene>
    <name evidence="2" type="ORF">EDD42_3932</name>
</gene>
<protein>
    <submittedName>
        <fullName evidence="2">Uncharacterized protein</fullName>
    </submittedName>
</protein>
<keyword evidence="3" id="KW-1185">Reference proteome</keyword>
<dbReference type="Proteomes" id="UP000266915">
    <property type="component" value="Unassembled WGS sequence"/>
</dbReference>
<dbReference type="AlphaFoldDB" id="A0A3N2BL29"/>